<keyword evidence="11" id="KW-1185">Reference proteome</keyword>
<evidence type="ECO:0000259" key="8">
    <source>
        <dbReference type="Pfam" id="PF05504"/>
    </source>
</evidence>
<dbReference type="Proteomes" id="UP000310636">
    <property type="component" value="Unassembled WGS sequence"/>
</dbReference>
<feature type="domain" description="Spore germination GerAC-like C-terminal" evidence="8">
    <location>
        <begin position="239"/>
        <end position="413"/>
    </location>
</feature>
<keyword evidence="7" id="KW-0449">Lipoprotein</keyword>
<dbReference type="AlphaFoldDB" id="A0A4S4BSM5"/>
<keyword evidence="4" id="KW-0732">Signal</keyword>
<evidence type="ECO:0000313" key="10">
    <source>
        <dbReference type="EMBL" id="THF78049.1"/>
    </source>
</evidence>
<keyword evidence="5" id="KW-0472">Membrane</keyword>
<evidence type="ECO:0000256" key="3">
    <source>
        <dbReference type="ARBA" id="ARBA00022544"/>
    </source>
</evidence>
<dbReference type="GO" id="GO:0016020">
    <property type="term" value="C:membrane"/>
    <property type="evidence" value="ECO:0007669"/>
    <property type="project" value="UniProtKB-SubCell"/>
</dbReference>
<dbReference type="NCBIfam" id="TIGR02887">
    <property type="entry name" value="spore_ger_x_C"/>
    <property type="match status" value="1"/>
</dbReference>
<comment type="caution">
    <text evidence="10">The sequence shown here is derived from an EMBL/GenBank/DDBJ whole genome shotgun (WGS) entry which is preliminary data.</text>
</comment>
<proteinExistence type="inferred from homology"/>
<name>A0A4S4BSM5_9BACL</name>
<evidence type="ECO:0000256" key="5">
    <source>
        <dbReference type="ARBA" id="ARBA00023136"/>
    </source>
</evidence>
<dbReference type="Pfam" id="PF05504">
    <property type="entry name" value="Spore_GerAC"/>
    <property type="match status" value="1"/>
</dbReference>
<feature type="domain" description="Spore germination protein N-terminal" evidence="9">
    <location>
        <begin position="36"/>
        <end position="211"/>
    </location>
</feature>
<keyword evidence="3" id="KW-0309">Germination</keyword>
<evidence type="ECO:0000256" key="6">
    <source>
        <dbReference type="ARBA" id="ARBA00023139"/>
    </source>
</evidence>
<comment type="similarity">
    <text evidence="2">Belongs to the GerABKC lipoprotein family.</text>
</comment>
<dbReference type="InterPro" id="IPR038501">
    <property type="entry name" value="Spore_GerAC_C_sf"/>
</dbReference>
<evidence type="ECO:0000313" key="11">
    <source>
        <dbReference type="Proteomes" id="UP000310636"/>
    </source>
</evidence>
<sequence length="431" mass="47885">MGELSVPEETVPMNRRMSRTLLPLALMVIVLTGCWDRTELNELSITSATAVDRKGDRWVVSYQVLIPSVVSGASGPMKGGAQLPITVYTTEGPTIREAIYQSTLESPRTLFFSHNRVLIVGEELAKGGLSELIDVYLRNSDSRETVTVLIAKGEGRKILEQLLQIQIIPGDGIRETMKTESENYSALPYVNMYSLAKALTSESNSAVIPEIFISGGAPVTSEEQFNSTTMSSKLKLGKLAILRDGRLVGWLKVRDALGVNFIRNQVKKTVISLGCGQQNEATEGPGHSSSMFAVKLLHSATTIKPVLQGGDEPLRMLVKVKAEGTLLETDCKADLDRQDTIKEMERQLEEEIRSVIRNGFGETQKLQTDIVGFADMIHRRYPKRWREMKKAWSQAYAEIKLETQVDFTLRRLGLTSKSFTKLDEESRGGEE</sequence>
<evidence type="ECO:0000256" key="4">
    <source>
        <dbReference type="ARBA" id="ARBA00022729"/>
    </source>
</evidence>
<gene>
    <name evidence="10" type="ORF">E6C55_15245</name>
</gene>
<reference evidence="10 11" key="1">
    <citation type="submission" date="2019-04" db="EMBL/GenBank/DDBJ databases">
        <title>Cohnella sp. nov. isolated from preserved vegetables.</title>
        <authorList>
            <person name="Lin S.-Y."/>
            <person name="Hung M.-H."/>
            <person name="Young C.-C."/>
        </authorList>
    </citation>
    <scope>NUCLEOTIDE SEQUENCE [LARGE SCALE GENOMIC DNA]</scope>
    <source>
        <strain evidence="10 11">CC-MHH1044</strain>
    </source>
</reference>
<evidence type="ECO:0000256" key="2">
    <source>
        <dbReference type="ARBA" id="ARBA00007886"/>
    </source>
</evidence>
<dbReference type="PANTHER" id="PTHR35789:SF1">
    <property type="entry name" value="SPORE GERMINATION PROTEIN B3"/>
    <property type="match status" value="1"/>
</dbReference>
<dbReference type="EMBL" id="SSOB01000017">
    <property type="protein sequence ID" value="THF78049.1"/>
    <property type="molecule type" value="Genomic_DNA"/>
</dbReference>
<accession>A0A4S4BSM5</accession>
<dbReference type="InterPro" id="IPR057336">
    <property type="entry name" value="GerAC_N"/>
</dbReference>
<evidence type="ECO:0000259" key="9">
    <source>
        <dbReference type="Pfam" id="PF25198"/>
    </source>
</evidence>
<dbReference type="Pfam" id="PF25198">
    <property type="entry name" value="Spore_GerAC_N"/>
    <property type="match status" value="1"/>
</dbReference>
<keyword evidence="6" id="KW-0564">Palmitate</keyword>
<dbReference type="InterPro" id="IPR008844">
    <property type="entry name" value="Spore_GerAC-like"/>
</dbReference>
<comment type="subcellular location">
    <subcellularLocation>
        <location evidence="1">Membrane</location>
        <topology evidence="1">Lipid-anchor</topology>
    </subcellularLocation>
</comment>
<dbReference type="OrthoDB" id="9816067at2"/>
<organism evidence="10 11">
    <name type="scientific">Cohnella fermenti</name>
    <dbReference type="NCBI Taxonomy" id="2565925"/>
    <lineage>
        <taxon>Bacteria</taxon>
        <taxon>Bacillati</taxon>
        <taxon>Bacillota</taxon>
        <taxon>Bacilli</taxon>
        <taxon>Bacillales</taxon>
        <taxon>Paenibacillaceae</taxon>
        <taxon>Cohnella</taxon>
    </lineage>
</organism>
<dbReference type="InterPro" id="IPR046953">
    <property type="entry name" value="Spore_GerAC-like_C"/>
</dbReference>
<dbReference type="GO" id="GO:0009847">
    <property type="term" value="P:spore germination"/>
    <property type="evidence" value="ECO:0007669"/>
    <property type="project" value="InterPro"/>
</dbReference>
<evidence type="ECO:0000256" key="1">
    <source>
        <dbReference type="ARBA" id="ARBA00004635"/>
    </source>
</evidence>
<evidence type="ECO:0000256" key="7">
    <source>
        <dbReference type="ARBA" id="ARBA00023288"/>
    </source>
</evidence>
<dbReference type="PANTHER" id="PTHR35789">
    <property type="entry name" value="SPORE GERMINATION PROTEIN B3"/>
    <property type="match status" value="1"/>
</dbReference>
<protein>
    <submittedName>
        <fullName evidence="10">Ger(X)C family spore germination protein</fullName>
    </submittedName>
</protein>
<dbReference type="Gene3D" id="3.30.300.210">
    <property type="entry name" value="Nutrient germinant receptor protein C, domain 3"/>
    <property type="match status" value="1"/>
</dbReference>